<dbReference type="RefSeq" id="WP_122195304.1">
    <property type="nucleotide sequence ID" value="NZ_JBHSKC010000012.1"/>
</dbReference>
<keyword evidence="1" id="KW-0732">Signal</keyword>
<keyword evidence="3" id="KW-1185">Reference proteome</keyword>
<feature type="signal peptide" evidence="1">
    <location>
        <begin position="1"/>
        <end position="20"/>
    </location>
</feature>
<dbReference type="Proteomes" id="UP000282674">
    <property type="component" value="Unassembled WGS sequence"/>
</dbReference>
<dbReference type="AlphaFoldDB" id="A0A3M2M0U4"/>
<evidence type="ECO:0000256" key="1">
    <source>
        <dbReference type="SAM" id="SignalP"/>
    </source>
</evidence>
<protein>
    <submittedName>
        <fullName evidence="2">Uncharacterized protein</fullName>
    </submittedName>
</protein>
<dbReference type="PROSITE" id="PS51257">
    <property type="entry name" value="PROKAR_LIPOPROTEIN"/>
    <property type="match status" value="1"/>
</dbReference>
<organism evidence="2 3">
    <name type="scientific">Actinomadura harenae</name>
    <dbReference type="NCBI Taxonomy" id="2483351"/>
    <lineage>
        <taxon>Bacteria</taxon>
        <taxon>Bacillati</taxon>
        <taxon>Actinomycetota</taxon>
        <taxon>Actinomycetes</taxon>
        <taxon>Streptosporangiales</taxon>
        <taxon>Thermomonosporaceae</taxon>
        <taxon>Actinomadura</taxon>
    </lineage>
</organism>
<sequence>MKYAFLPVLVLLLASCSAGGERLAADCAKISALVNKPVTRDFDEAAFAAQVRALRPGVDDERLVKQLGIVADHWGREARARGPIKDLQKDAEESDRAIAANDELTRICEKTGRWTADRPTSPSSSG</sequence>
<feature type="chain" id="PRO_5039193500" evidence="1">
    <location>
        <begin position="21"/>
        <end position="126"/>
    </location>
</feature>
<evidence type="ECO:0000313" key="2">
    <source>
        <dbReference type="EMBL" id="RMI43309.1"/>
    </source>
</evidence>
<dbReference type="EMBL" id="RFFG01000026">
    <property type="protein sequence ID" value="RMI43309.1"/>
    <property type="molecule type" value="Genomic_DNA"/>
</dbReference>
<accession>A0A3M2M0U4</accession>
<gene>
    <name evidence="2" type="ORF">EBO15_16640</name>
</gene>
<reference evidence="2 3" key="1">
    <citation type="submission" date="2018-10" db="EMBL/GenBank/DDBJ databases">
        <title>Isolation from soil.</title>
        <authorList>
            <person name="Hu J."/>
        </authorList>
    </citation>
    <scope>NUCLEOTIDE SEQUENCE [LARGE SCALE GENOMIC DNA]</scope>
    <source>
        <strain evidence="2 3">NEAU-Ht49</strain>
    </source>
</reference>
<proteinExistence type="predicted"/>
<comment type="caution">
    <text evidence="2">The sequence shown here is derived from an EMBL/GenBank/DDBJ whole genome shotgun (WGS) entry which is preliminary data.</text>
</comment>
<evidence type="ECO:0000313" key="3">
    <source>
        <dbReference type="Proteomes" id="UP000282674"/>
    </source>
</evidence>
<name>A0A3M2M0U4_9ACTN</name>